<dbReference type="Proteomes" id="UP000054007">
    <property type="component" value="Unassembled WGS sequence"/>
</dbReference>
<reference evidence="2 3" key="1">
    <citation type="journal article" date="2015" name="Fungal Genet. Biol.">
        <title>Evolution of novel wood decay mechanisms in Agaricales revealed by the genome sequences of Fistulina hepatica and Cylindrobasidium torrendii.</title>
        <authorList>
            <person name="Floudas D."/>
            <person name="Held B.W."/>
            <person name="Riley R."/>
            <person name="Nagy L.G."/>
            <person name="Koehler G."/>
            <person name="Ransdell A.S."/>
            <person name="Younus H."/>
            <person name="Chow J."/>
            <person name="Chiniquy J."/>
            <person name="Lipzen A."/>
            <person name="Tritt A."/>
            <person name="Sun H."/>
            <person name="Haridas S."/>
            <person name="LaButti K."/>
            <person name="Ohm R.A."/>
            <person name="Kues U."/>
            <person name="Blanchette R.A."/>
            <person name="Grigoriev I.V."/>
            <person name="Minto R.E."/>
            <person name="Hibbett D.S."/>
        </authorList>
    </citation>
    <scope>NUCLEOTIDE SEQUENCE [LARGE SCALE GENOMIC DNA]</scope>
    <source>
        <strain evidence="2 3">FP15055 ss-10</strain>
    </source>
</reference>
<accession>A0A0D7B102</accession>
<feature type="compositionally biased region" description="Low complexity" evidence="1">
    <location>
        <begin position="33"/>
        <end position="44"/>
    </location>
</feature>
<dbReference type="AlphaFoldDB" id="A0A0D7B102"/>
<feature type="compositionally biased region" description="Polar residues" evidence="1">
    <location>
        <begin position="439"/>
        <end position="457"/>
    </location>
</feature>
<evidence type="ECO:0000256" key="1">
    <source>
        <dbReference type="SAM" id="MobiDB-lite"/>
    </source>
</evidence>
<feature type="region of interest" description="Disordered" evidence="1">
    <location>
        <begin position="1"/>
        <end position="115"/>
    </location>
</feature>
<sequence length="599" mass="66198">MPPKKKGRKKLPDDSGISNTALPLATPHATQGSSSSESQALSELNTTTPVSTPYHDGPEDELSADVSVESAHIPDEDTSFEDTGEGLKAKKKTKRKQKNKTSKKTKATTAALEHQDPTRPHIRTLSELQKPFSDLIKRLVKEWSYKPDRSIDTNAFLRPGGAWQYSHVFARNHDPFLLLWRIAKALAFIADVDSWMNINQRDAASHKAVDSREEAQCPTLGDIEALIEHCENNKRLVAEGKKPISIFEASVGFVRELAGFEAGTIFKYLVANFGRRGDVPFYATEDGSDLNFAMFILELTDDNASSSARIQYTQGHPAFVIPALLCTLRWHVIQDEQFFTKECLSGDVKVGCATVYGYAIKRGWFLPATQEEIAELIDVGVLKSATCRKARFFQGITKGKTKPFFFKPPPYKPSHRRNVTVDASSQPRRQSLGVLVRTAVTSSQPSQPTRPVTPTQPSRKRAPESPDGGSPSHPPWKQARLREHPSVLPNGGREKGEYTARYVSELALRAQNLSSDRPIRPQFKRVCIDGEDAWVLPEEWIKNPPANAYAPVEFSIAMSLYPCQTVAAPVDDAPDNAVAGPGPSTIAAMTLRNGKRTKA</sequence>
<proteinExistence type="predicted"/>
<name>A0A0D7B102_9AGAR</name>
<organism evidence="2 3">
    <name type="scientific">Cylindrobasidium torrendii FP15055 ss-10</name>
    <dbReference type="NCBI Taxonomy" id="1314674"/>
    <lineage>
        <taxon>Eukaryota</taxon>
        <taxon>Fungi</taxon>
        <taxon>Dikarya</taxon>
        <taxon>Basidiomycota</taxon>
        <taxon>Agaricomycotina</taxon>
        <taxon>Agaricomycetes</taxon>
        <taxon>Agaricomycetidae</taxon>
        <taxon>Agaricales</taxon>
        <taxon>Marasmiineae</taxon>
        <taxon>Physalacriaceae</taxon>
        <taxon>Cylindrobasidium</taxon>
    </lineage>
</organism>
<keyword evidence="3" id="KW-1185">Reference proteome</keyword>
<protein>
    <submittedName>
        <fullName evidence="2">Uncharacterized protein</fullName>
    </submittedName>
</protein>
<gene>
    <name evidence="2" type="ORF">CYLTODRAFT_413748</name>
</gene>
<feature type="region of interest" description="Disordered" evidence="1">
    <location>
        <begin position="404"/>
        <end position="494"/>
    </location>
</feature>
<dbReference type="EMBL" id="KN880670">
    <property type="protein sequence ID" value="KIY63829.1"/>
    <property type="molecule type" value="Genomic_DNA"/>
</dbReference>
<evidence type="ECO:0000313" key="2">
    <source>
        <dbReference type="EMBL" id="KIY63829.1"/>
    </source>
</evidence>
<evidence type="ECO:0000313" key="3">
    <source>
        <dbReference type="Proteomes" id="UP000054007"/>
    </source>
</evidence>
<feature type="compositionally biased region" description="Basic residues" evidence="1">
    <location>
        <begin position="89"/>
        <end position="106"/>
    </location>
</feature>